<keyword evidence="4" id="KW-1185">Reference proteome</keyword>
<keyword evidence="2" id="KW-1133">Transmembrane helix</keyword>
<feature type="transmembrane region" description="Helical" evidence="2">
    <location>
        <begin position="32"/>
        <end position="50"/>
    </location>
</feature>
<evidence type="ECO:0000256" key="1">
    <source>
        <dbReference type="SAM" id="MobiDB-lite"/>
    </source>
</evidence>
<gene>
    <name evidence="3" type="ORF">ACFQL7_09600</name>
</gene>
<dbReference type="RefSeq" id="WP_390205422.1">
    <property type="nucleotide sequence ID" value="NZ_JBHTAX010000001.1"/>
</dbReference>
<dbReference type="AlphaFoldDB" id="A0ABD5YQ09"/>
<keyword evidence="2" id="KW-0812">Transmembrane</keyword>
<proteinExistence type="predicted"/>
<keyword evidence="2" id="KW-0472">Membrane</keyword>
<protein>
    <submittedName>
        <fullName evidence="3">J domain-containing protein</fullName>
    </submittedName>
</protein>
<reference evidence="3 4" key="1">
    <citation type="journal article" date="2019" name="Int. J. Syst. Evol. Microbiol.">
        <title>The Global Catalogue of Microorganisms (GCM) 10K type strain sequencing project: providing services to taxonomists for standard genome sequencing and annotation.</title>
        <authorList>
            <consortium name="The Broad Institute Genomics Platform"/>
            <consortium name="The Broad Institute Genome Sequencing Center for Infectious Disease"/>
            <person name="Wu L."/>
            <person name="Ma J."/>
        </authorList>
    </citation>
    <scope>NUCLEOTIDE SEQUENCE [LARGE SCALE GENOMIC DNA]</scope>
    <source>
        <strain evidence="3 4">RDMS1</strain>
    </source>
</reference>
<evidence type="ECO:0000256" key="2">
    <source>
        <dbReference type="SAM" id="Phobius"/>
    </source>
</evidence>
<name>A0ABD5YQ09_9EURY</name>
<feature type="transmembrane region" description="Helical" evidence="2">
    <location>
        <begin position="7"/>
        <end position="26"/>
    </location>
</feature>
<comment type="caution">
    <text evidence="3">The sequence shown here is derived from an EMBL/GenBank/DDBJ whole genome shotgun (WGS) entry which is preliminary data.</text>
</comment>
<feature type="compositionally biased region" description="Polar residues" evidence="1">
    <location>
        <begin position="100"/>
        <end position="111"/>
    </location>
</feature>
<feature type="compositionally biased region" description="Polar residues" evidence="1">
    <location>
        <begin position="145"/>
        <end position="160"/>
    </location>
</feature>
<dbReference type="EMBL" id="JBHTAX010000001">
    <property type="protein sequence ID" value="MFC7190084.1"/>
    <property type="molecule type" value="Genomic_DNA"/>
</dbReference>
<accession>A0ABD5YQ09</accession>
<feature type="compositionally biased region" description="Low complexity" evidence="1">
    <location>
        <begin position="121"/>
        <end position="133"/>
    </location>
</feature>
<organism evidence="3 4">
    <name type="scientific">Halocatena marina</name>
    <dbReference type="NCBI Taxonomy" id="2934937"/>
    <lineage>
        <taxon>Archaea</taxon>
        <taxon>Methanobacteriati</taxon>
        <taxon>Methanobacteriota</taxon>
        <taxon>Stenosarchaea group</taxon>
        <taxon>Halobacteria</taxon>
        <taxon>Halobacteriales</taxon>
        <taxon>Natronomonadaceae</taxon>
        <taxon>Halocatena</taxon>
    </lineage>
</organism>
<evidence type="ECO:0000313" key="3">
    <source>
        <dbReference type="EMBL" id="MFC7190084.1"/>
    </source>
</evidence>
<evidence type="ECO:0000313" key="4">
    <source>
        <dbReference type="Proteomes" id="UP001596417"/>
    </source>
</evidence>
<feature type="region of interest" description="Disordered" evidence="1">
    <location>
        <begin position="65"/>
        <end position="160"/>
    </location>
</feature>
<dbReference type="Proteomes" id="UP001596417">
    <property type="component" value="Unassembled WGS sequence"/>
</dbReference>
<feature type="compositionally biased region" description="Basic and acidic residues" evidence="1">
    <location>
        <begin position="84"/>
        <end position="96"/>
    </location>
</feature>
<sequence>MDRNRLILSIAAVFAGLAALLVVVGIVYEPFVFLVAFLFGIVAYLMWYQASGRLSRRVYRRVEELGRANNGQNERSRGGFGAGPREDWQPRSEWARRAGFSTQRQRQTHNGQHGEGRRTRQTGQPSSSSPTMPTRRRRTTFSTSIQVRTNQRSSAPTERR</sequence>